<accession>A2F4F6</accession>
<reference evidence="17" key="1">
    <citation type="submission" date="2006-10" db="EMBL/GenBank/DDBJ databases">
        <authorList>
            <person name="Amadeo P."/>
            <person name="Zhao Q."/>
            <person name="Wortman J."/>
            <person name="Fraser-Liggett C."/>
            <person name="Carlton J."/>
        </authorList>
    </citation>
    <scope>NUCLEOTIDE SEQUENCE</scope>
    <source>
        <strain evidence="17">G3</strain>
    </source>
</reference>
<evidence type="ECO:0000313" key="18">
    <source>
        <dbReference type="Proteomes" id="UP000001542"/>
    </source>
</evidence>
<dbReference type="GO" id="GO:0005886">
    <property type="term" value="C:plasma membrane"/>
    <property type="evidence" value="ECO:0007669"/>
    <property type="project" value="UniProtKB-SubCell"/>
</dbReference>
<keyword evidence="9" id="KW-0067">ATP-binding</keyword>
<dbReference type="GO" id="GO:0005524">
    <property type="term" value="F:ATP binding"/>
    <property type="evidence" value="ECO:0007669"/>
    <property type="project" value="UniProtKB-KW"/>
</dbReference>
<evidence type="ECO:0000256" key="6">
    <source>
        <dbReference type="ARBA" id="ARBA00022729"/>
    </source>
</evidence>
<dbReference type="Proteomes" id="UP000001542">
    <property type="component" value="Unassembled WGS sequence"/>
</dbReference>
<evidence type="ECO:0000256" key="4">
    <source>
        <dbReference type="ARBA" id="ARBA00022679"/>
    </source>
</evidence>
<reference evidence="17" key="2">
    <citation type="journal article" date="2007" name="Science">
        <title>Draft genome sequence of the sexually transmitted pathogen Trichomonas vaginalis.</title>
        <authorList>
            <person name="Carlton J.M."/>
            <person name="Hirt R.P."/>
            <person name="Silva J.C."/>
            <person name="Delcher A.L."/>
            <person name="Schatz M."/>
            <person name="Zhao Q."/>
            <person name="Wortman J.R."/>
            <person name="Bidwell S.L."/>
            <person name="Alsmark U.C.M."/>
            <person name="Besteiro S."/>
            <person name="Sicheritz-Ponten T."/>
            <person name="Noel C.J."/>
            <person name="Dacks J.B."/>
            <person name="Foster P.G."/>
            <person name="Simillion C."/>
            <person name="Van de Peer Y."/>
            <person name="Miranda-Saavedra D."/>
            <person name="Barton G.J."/>
            <person name="Westrop G.D."/>
            <person name="Mueller S."/>
            <person name="Dessi D."/>
            <person name="Fiori P.L."/>
            <person name="Ren Q."/>
            <person name="Paulsen I."/>
            <person name="Zhang H."/>
            <person name="Bastida-Corcuera F.D."/>
            <person name="Simoes-Barbosa A."/>
            <person name="Brown M.T."/>
            <person name="Hayes R.D."/>
            <person name="Mukherjee M."/>
            <person name="Okumura C.Y."/>
            <person name="Schneider R."/>
            <person name="Smith A.J."/>
            <person name="Vanacova S."/>
            <person name="Villalvazo M."/>
            <person name="Haas B.J."/>
            <person name="Pertea M."/>
            <person name="Feldblyum T.V."/>
            <person name="Utterback T.R."/>
            <person name="Shu C.L."/>
            <person name="Osoegawa K."/>
            <person name="de Jong P.J."/>
            <person name="Hrdy I."/>
            <person name="Horvathova L."/>
            <person name="Zubacova Z."/>
            <person name="Dolezal P."/>
            <person name="Malik S.B."/>
            <person name="Logsdon J.M. Jr."/>
            <person name="Henze K."/>
            <person name="Gupta A."/>
            <person name="Wang C.C."/>
            <person name="Dunne R.L."/>
            <person name="Upcroft J.A."/>
            <person name="Upcroft P."/>
            <person name="White O."/>
            <person name="Salzberg S.L."/>
            <person name="Tang P."/>
            <person name="Chiu C.-H."/>
            <person name="Lee Y.-S."/>
            <person name="Embley T.M."/>
            <person name="Coombs G.H."/>
            <person name="Mottram J.C."/>
            <person name="Tachezy J."/>
            <person name="Fraser-Liggett C.M."/>
            <person name="Johnson P.J."/>
        </authorList>
    </citation>
    <scope>NUCLEOTIDE SEQUENCE [LARGE SCALE GENOMIC DNA]</scope>
    <source>
        <strain evidence="17">G3</strain>
    </source>
</reference>
<proteinExistence type="predicted"/>
<evidence type="ECO:0000256" key="10">
    <source>
        <dbReference type="ARBA" id="ARBA00022989"/>
    </source>
</evidence>
<evidence type="ECO:0000256" key="3">
    <source>
        <dbReference type="ARBA" id="ARBA00022475"/>
    </source>
</evidence>
<dbReference type="AlphaFoldDB" id="A2F4F6"/>
<keyword evidence="5" id="KW-0812">Transmembrane</keyword>
<evidence type="ECO:0000256" key="14">
    <source>
        <dbReference type="ARBA" id="ARBA00023170"/>
    </source>
</evidence>
<keyword evidence="13" id="KW-1015">Disulfide bond</keyword>
<dbReference type="EMBL" id="DS113609">
    <property type="protein sequence ID" value="EAY00221.1"/>
    <property type="molecule type" value="Genomic_DNA"/>
</dbReference>
<keyword evidence="6" id="KW-0732">Signal</keyword>
<keyword evidence="8" id="KW-0418">Kinase</keyword>
<name>A2F4F6_TRIV3</name>
<evidence type="ECO:0000313" key="17">
    <source>
        <dbReference type="EMBL" id="EAY00221.1"/>
    </source>
</evidence>
<keyword evidence="3" id="KW-1003">Cell membrane</keyword>
<evidence type="ECO:0000256" key="11">
    <source>
        <dbReference type="ARBA" id="ARBA00023136"/>
    </source>
</evidence>
<organism evidence="17 18">
    <name type="scientific">Trichomonas vaginalis (strain ATCC PRA-98 / G3)</name>
    <dbReference type="NCBI Taxonomy" id="412133"/>
    <lineage>
        <taxon>Eukaryota</taxon>
        <taxon>Metamonada</taxon>
        <taxon>Parabasalia</taxon>
        <taxon>Trichomonadida</taxon>
        <taxon>Trichomonadidae</taxon>
        <taxon>Trichomonas</taxon>
    </lineage>
</organism>
<feature type="domain" description="ALK/LTK-like glycine-rich" evidence="16">
    <location>
        <begin position="1"/>
        <end position="168"/>
    </location>
</feature>
<evidence type="ECO:0000259" key="16">
    <source>
        <dbReference type="Pfam" id="PF12810"/>
    </source>
</evidence>
<dbReference type="RefSeq" id="XP_001313150.1">
    <property type="nucleotide sequence ID" value="XM_001313149.1"/>
</dbReference>
<gene>
    <name evidence="17" type="ORF">TVAG_257750</name>
</gene>
<dbReference type="Pfam" id="PF12810">
    <property type="entry name" value="ALK_LTK_GRD"/>
    <property type="match status" value="1"/>
</dbReference>
<protein>
    <recommendedName>
        <fullName evidence="2">receptor protein-tyrosine kinase</fullName>
        <ecNumber evidence="2">2.7.10.1</ecNumber>
    </recommendedName>
</protein>
<evidence type="ECO:0000256" key="8">
    <source>
        <dbReference type="ARBA" id="ARBA00022777"/>
    </source>
</evidence>
<keyword evidence="18" id="KW-1185">Reference proteome</keyword>
<dbReference type="GO" id="GO:0004714">
    <property type="term" value="F:transmembrane receptor protein tyrosine kinase activity"/>
    <property type="evidence" value="ECO:0007669"/>
    <property type="project" value="UniProtKB-EC"/>
</dbReference>
<dbReference type="EC" id="2.7.10.1" evidence="2"/>
<keyword evidence="12" id="KW-0829">Tyrosine-protein kinase</keyword>
<keyword evidence="4" id="KW-0808">Transferase</keyword>
<evidence type="ECO:0000256" key="2">
    <source>
        <dbReference type="ARBA" id="ARBA00011902"/>
    </source>
</evidence>
<evidence type="ECO:0000256" key="12">
    <source>
        <dbReference type="ARBA" id="ARBA00023137"/>
    </source>
</evidence>
<comment type="subcellular location">
    <subcellularLocation>
        <location evidence="1">Cell membrane</location>
        <topology evidence="1">Single-pass type I membrane protein</topology>
    </subcellularLocation>
</comment>
<dbReference type="VEuPathDB" id="TrichDB:TVAGG3_1031310"/>
<keyword evidence="15" id="KW-0325">Glycoprotein</keyword>
<keyword evidence="7" id="KW-0547">Nucleotide-binding</keyword>
<dbReference type="KEGG" id="tva:4758040"/>
<keyword evidence="11" id="KW-0472">Membrane</keyword>
<evidence type="ECO:0000256" key="1">
    <source>
        <dbReference type="ARBA" id="ARBA00004251"/>
    </source>
</evidence>
<evidence type="ECO:0000256" key="5">
    <source>
        <dbReference type="ARBA" id="ARBA00022692"/>
    </source>
</evidence>
<evidence type="ECO:0000256" key="9">
    <source>
        <dbReference type="ARBA" id="ARBA00022840"/>
    </source>
</evidence>
<evidence type="ECO:0000256" key="13">
    <source>
        <dbReference type="ARBA" id="ARBA00023157"/>
    </source>
</evidence>
<evidence type="ECO:0000256" key="15">
    <source>
        <dbReference type="ARBA" id="ARBA00023180"/>
    </source>
</evidence>
<dbReference type="InParanoid" id="A2F4F6"/>
<evidence type="ECO:0000256" key="7">
    <source>
        <dbReference type="ARBA" id="ARBA00022741"/>
    </source>
</evidence>
<dbReference type="VEuPathDB" id="TrichDB:TVAG_196260"/>
<sequence length="213" mass="21842">MVAAGGGGYDYSSDGNAIPAGSGDGLKGFDGNGKGGNQTSGGDGYYKGFFGLGGGNGERLNAYRTPDGNAGGGGGYFGGGTSNIIAGGSAGGGSSYISGYPGCISVDKDYTENNPKFSTTEDPSIHYSGIKFENPVMIDGKSPMPSPSLNVSIPEFGHLGNGHVIISTAEKYDYPYFSQITAIPYKVKCSIPLKIGRNFDVFFTLSIVFLSLG</sequence>
<keyword evidence="14" id="KW-0675">Receptor</keyword>
<keyword evidence="10" id="KW-1133">Transmembrane helix</keyword>
<dbReference type="InterPro" id="IPR055163">
    <property type="entry name" value="ALK/LTK-like_GRD"/>
</dbReference>